<dbReference type="InterPro" id="IPR051544">
    <property type="entry name" value="TPS_OM_transporter"/>
</dbReference>
<dbReference type="KEGG" id="tdn:Suden_0746"/>
<keyword evidence="4" id="KW-0732">Signal</keyword>
<dbReference type="AlphaFoldDB" id="Q30SK6"/>
<dbReference type="EMBL" id="CP000153">
    <property type="protein sequence ID" value="ABB44025.1"/>
    <property type="molecule type" value="Genomic_DNA"/>
</dbReference>
<evidence type="ECO:0000259" key="6">
    <source>
        <dbReference type="Pfam" id="PF08479"/>
    </source>
</evidence>
<organism evidence="8 9">
    <name type="scientific">Sulfurimonas denitrificans (strain ATCC 33889 / DSM 1251)</name>
    <name type="common">Thiomicrospira denitrificans (strain ATCC 33889 / DSM 1251)</name>
    <dbReference type="NCBI Taxonomy" id="326298"/>
    <lineage>
        <taxon>Bacteria</taxon>
        <taxon>Pseudomonadati</taxon>
        <taxon>Campylobacterota</taxon>
        <taxon>Epsilonproteobacteria</taxon>
        <taxon>Campylobacterales</taxon>
        <taxon>Sulfurimonadaceae</taxon>
        <taxon>Sulfurimonas</taxon>
    </lineage>
</organism>
<dbReference type="InterPro" id="IPR013686">
    <property type="entry name" value="Polypept-transport_assoc_ShlB"/>
</dbReference>
<dbReference type="Pfam" id="PF03865">
    <property type="entry name" value="ShlB"/>
    <property type="match status" value="1"/>
</dbReference>
<evidence type="ECO:0000313" key="8">
    <source>
        <dbReference type="EMBL" id="ABB44025.1"/>
    </source>
</evidence>
<evidence type="ECO:0000256" key="1">
    <source>
        <dbReference type="ARBA" id="ARBA00022452"/>
    </source>
</evidence>
<feature type="signal peptide" evidence="4">
    <location>
        <begin position="1"/>
        <end position="27"/>
    </location>
</feature>
<dbReference type="GO" id="GO:0098046">
    <property type="term" value="C:type V protein secretion system complex"/>
    <property type="evidence" value="ECO:0007669"/>
    <property type="project" value="TreeGrafter"/>
</dbReference>
<accession>Q30SK6</accession>
<feature type="chain" id="PRO_5007923420" evidence="4">
    <location>
        <begin position="28"/>
        <end position="567"/>
    </location>
</feature>
<dbReference type="GO" id="GO:0046819">
    <property type="term" value="P:protein secretion by the type V secretion system"/>
    <property type="evidence" value="ECO:0007669"/>
    <property type="project" value="TreeGrafter"/>
</dbReference>
<keyword evidence="3" id="KW-0998">Cell outer membrane</keyword>
<evidence type="ECO:0000313" key="9">
    <source>
        <dbReference type="Proteomes" id="UP000002714"/>
    </source>
</evidence>
<evidence type="ECO:0000256" key="4">
    <source>
        <dbReference type="SAM" id="SignalP"/>
    </source>
</evidence>
<evidence type="ECO:0000259" key="5">
    <source>
        <dbReference type="Pfam" id="PF03865"/>
    </source>
</evidence>
<dbReference type="PANTHER" id="PTHR34597:SF1">
    <property type="entry name" value="HEME_HEMOPEXIN TRANSPORTER PROTEIN HUXB"/>
    <property type="match status" value="1"/>
</dbReference>
<keyword evidence="9" id="KW-1185">Reference proteome</keyword>
<evidence type="ECO:0000256" key="2">
    <source>
        <dbReference type="ARBA" id="ARBA00022692"/>
    </source>
</evidence>
<dbReference type="GO" id="GO:0008320">
    <property type="term" value="F:protein transmembrane transporter activity"/>
    <property type="evidence" value="ECO:0007669"/>
    <property type="project" value="TreeGrafter"/>
</dbReference>
<dbReference type="HOGENOM" id="CLU_021521_2_2_7"/>
<dbReference type="InterPro" id="IPR005565">
    <property type="entry name" value="Hemolysn_activator_HlyB_C"/>
</dbReference>
<dbReference type="Gene3D" id="2.40.160.50">
    <property type="entry name" value="membrane protein fhac: a member of the omp85/tpsb transporter family"/>
    <property type="match status" value="1"/>
</dbReference>
<keyword evidence="1" id="KW-1134">Transmembrane beta strand</keyword>
<keyword evidence="1" id="KW-0472">Membrane</keyword>
<evidence type="ECO:0000313" key="7">
    <source>
        <dbReference type="EMBL" id="ABB43292.1"/>
    </source>
</evidence>
<dbReference type="Pfam" id="PF08479">
    <property type="entry name" value="POTRA_2"/>
    <property type="match status" value="1"/>
</dbReference>
<proteinExistence type="predicted"/>
<evidence type="ECO:0000256" key="3">
    <source>
        <dbReference type="ARBA" id="ARBA00023237"/>
    </source>
</evidence>
<dbReference type="EMBL" id="CP000153">
    <property type="protein sequence ID" value="ABB43292.1"/>
    <property type="molecule type" value="Genomic_DNA"/>
</dbReference>
<keyword evidence="2" id="KW-0812">Transmembrane</keyword>
<dbReference type="Gene3D" id="3.10.20.310">
    <property type="entry name" value="membrane protein fhac"/>
    <property type="match status" value="1"/>
</dbReference>
<protein>
    <submittedName>
        <fullName evidence="8">Hemolysin activation/secretion protein-like protein</fullName>
    </submittedName>
</protein>
<dbReference type="STRING" id="326298.Suden_0011"/>
<reference evidence="8 9" key="2">
    <citation type="journal article" date="2008" name="Appl. Environ. Microbiol.">
        <title>Genome of the epsilonproteobacterial chemolithoautotroph Sulfurimonas denitrificans.</title>
        <authorList>
            <person name="Sievert S.M."/>
            <person name="Scott K.M."/>
            <person name="Klotz M.G."/>
            <person name="Chain P.S.G."/>
            <person name="Hauser L.J."/>
            <person name="Hemp J."/>
            <person name="Huegler M."/>
            <person name="Land M."/>
            <person name="Lapidus A."/>
            <person name="Larimer F.W."/>
            <person name="Lucas S."/>
            <person name="Malfatti S.A."/>
            <person name="Meyer F."/>
            <person name="Paulsen I.T."/>
            <person name="Ren Q."/>
            <person name="Simon J."/>
            <person name="Bailey K."/>
            <person name="Diaz E."/>
            <person name="Fitzpatrick K.A."/>
            <person name="Glover B."/>
            <person name="Gwatney N."/>
            <person name="Korajkic A."/>
            <person name="Long A."/>
            <person name="Mobberley J.M."/>
            <person name="Pantry S.N."/>
            <person name="Pazder G."/>
            <person name="Peterson S."/>
            <person name="Quintanilla J.D."/>
            <person name="Sprinkle R."/>
            <person name="Stephens J."/>
            <person name="Thomas P."/>
            <person name="Vaughn R."/>
            <person name="Weber M.J."/>
            <person name="Wooten L.L."/>
        </authorList>
    </citation>
    <scope>NUCLEOTIDE SEQUENCE [LARGE SCALE GENOMIC DNA]</scope>
    <source>
        <strain evidence="9">ATCC 33889 / DSM 1251</strain>
        <strain evidence="8">DSM 1251</strain>
    </source>
</reference>
<dbReference type="eggNOG" id="COG2831">
    <property type="taxonomic scope" value="Bacteria"/>
</dbReference>
<dbReference type="KEGG" id="tdn:Suden_0011"/>
<dbReference type="Proteomes" id="UP000002714">
    <property type="component" value="Chromosome"/>
</dbReference>
<dbReference type="PANTHER" id="PTHR34597">
    <property type="entry name" value="SLR1661 PROTEIN"/>
    <property type="match status" value="1"/>
</dbReference>
<feature type="domain" description="Polypeptide-transport-associated ShlB-type" evidence="6">
    <location>
        <begin position="76"/>
        <end position="149"/>
    </location>
</feature>
<feature type="domain" description="Haemolysin activator HlyB C-terminal" evidence="5">
    <location>
        <begin position="212"/>
        <end position="512"/>
    </location>
</feature>
<dbReference type="RefSeq" id="WP_011371647.1">
    <property type="nucleotide sequence ID" value="NC_007575.1"/>
</dbReference>
<gene>
    <name evidence="7" type="ordered locus">Suden_0011</name>
    <name evidence="8" type="ordered locus">Suden_0746</name>
</gene>
<name>Q30SK6_SULDN</name>
<reference evidence="8" key="1">
    <citation type="submission" date="2007-11" db="EMBL/GenBank/DDBJ databases">
        <title>Complete sequence of Sulfurimonas denitrificans ATCC 33889.</title>
        <authorList>
            <consortium name="US DOE Joint Genome Institute"/>
            <person name="Copeland A."/>
            <person name="Lucas S."/>
            <person name="Lapidus A."/>
            <person name="Barry K."/>
            <person name="Detter J.C."/>
            <person name="Glavina T."/>
            <person name="Hammon N."/>
            <person name="Israni S."/>
            <person name="Pitluck S."/>
            <person name="Chain P."/>
            <person name="Malfatti S."/>
            <person name="Shin M."/>
            <person name="Vergez L."/>
            <person name="Schmutz J."/>
            <person name="Larimer F."/>
            <person name="Land M."/>
            <person name="Kyrpides N."/>
            <person name="Lykidis A."/>
            <person name="Richardson P."/>
        </authorList>
    </citation>
    <scope>NUCLEOTIDE SEQUENCE</scope>
    <source>
        <strain>DSM 1251</strain>
    </source>
</reference>
<sequence>MKIMKITNLTAKALTLSFVTSSLLVGASIPSSSDIQREVQPPKDLPKKVTPLVEVGGVQKYAPVMQDDKSGKTIFVKSFKITGAIHMSESKLQSLIGSYMDKELTFAQLQEVASIITKEYRANGYFVARAYIPIQSMQDGVVEIAIIEGNYGKFILENNSHVRTPIVQAMLDDVKSANIVSTNTLERAMLIINDTPGAKVTAADVKPRQEVGTSDFAITTETKPWYDGYILGDNYGSRYTGENRLMVGVNLNSLAGLGDKLSLSGLMSSERDLKNGRIAYSVPLMANGLRAEVGYSKTDYSLAQEYKSLDAYGTSNTLDATLSYPIIRTRLETLRVSSTLAIKSLNDKQAGVTTSDKDAKSINLALSYTKEQKLFGLDSQINSGVSYTYGDLKFIDAASKIADAAGANTQGNYSKVNGYVGISTLLPQELTLQTNLQAQKALGGKNLDGSEDMSIGGSNGVKLFPDSEHSAENALLWSIELTRALPTINNYSHKFGLFYDVGYASMQDDSKDPTFQNRTLQDVGVSYYASYKSLFAKAQVATAIGSEEVTSEPKYSTRVLVQGGVSF</sequence>